<dbReference type="AlphaFoldDB" id="A0A9P6X9D6"/>
<keyword evidence="3" id="KW-1185">Reference proteome</keyword>
<sequence length="128" mass="15296">MSIDDTISQNELLSEQLQIVLEQEYKRLSLFHQLESEFKKYCDGTYTLDQYRSNISQPLLDEFQQVFIKIEKAQQELNDPVTESSVKYMQQNEKERLERMIDLQNYKISEKEQGDRASKEKMEACEKE</sequence>
<protein>
    <submittedName>
        <fullName evidence="2">Uncharacterized protein</fullName>
    </submittedName>
</protein>
<dbReference type="OrthoDB" id="2226787at2759"/>
<feature type="region of interest" description="Disordered" evidence="1">
    <location>
        <begin position="108"/>
        <end position="128"/>
    </location>
</feature>
<dbReference type="InterPro" id="IPR039491">
    <property type="entry name" value="REX1-B"/>
</dbReference>
<gene>
    <name evidence="2" type="ORF">G6F64_006094</name>
</gene>
<dbReference type="Pfam" id="PF14966">
    <property type="entry name" value="DNA_repr_REX1B"/>
    <property type="match status" value="1"/>
</dbReference>
<accession>A0A9P6X9D6</accession>
<name>A0A9P6X9D6_RHIOR</name>
<evidence type="ECO:0000313" key="2">
    <source>
        <dbReference type="EMBL" id="KAG1308375.1"/>
    </source>
</evidence>
<reference evidence="2" key="1">
    <citation type="journal article" date="2020" name="Microb. Genom.">
        <title>Genetic diversity of clinical and environmental Mucorales isolates obtained from an investigation of mucormycosis cases among solid organ transplant recipients.</title>
        <authorList>
            <person name="Nguyen M.H."/>
            <person name="Kaul D."/>
            <person name="Muto C."/>
            <person name="Cheng S.J."/>
            <person name="Richter R.A."/>
            <person name="Bruno V.M."/>
            <person name="Liu G."/>
            <person name="Beyhan S."/>
            <person name="Sundermann A.J."/>
            <person name="Mounaud S."/>
            <person name="Pasculle A.W."/>
            <person name="Nierman W.C."/>
            <person name="Driscoll E."/>
            <person name="Cumbie R."/>
            <person name="Clancy C.J."/>
            <person name="Dupont C.L."/>
        </authorList>
    </citation>
    <scope>NUCLEOTIDE SEQUENCE</scope>
    <source>
        <strain evidence="2">GL11</strain>
    </source>
</reference>
<evidence type="ECO:0000256" key="1">
    <source>
        <dbReference type="SAM" id="MobiDB-lite"/>
    </source>
</evidence>
<proteinExistence type="predicted"/>
<organism evidence="2 3">
    <name type="scientific">Rhizopus oryzae</name>
    <name type="common">Mucormycosis agent</name>
    <name type="synonym">Rhizopus arrhizus var. delemar</name>
    <dbReference type="NCBI Taxonomy" id="64495"/>
    <lineage>
        <taxon>Eukaryota</taxon>
        <taxon>Fungi</taxon>
        <taxon>Fungi incertae sedis</taxon>
        <taxon>Mucoromycota</taxon>
        <taxon>Mucoromycotina</taxon>
        <taxon>Mucoromycetes</taxon>
        <taxon>Mucorales</taxon>
        <taxon>Mucorineae</taxon>
        <taxon>Rhizopodaceae</taxon>
        <taxon>Rhizopus</taxon>
    </lineage>
</organism>
<dbReference type="Proteomes" id="UP000716291">
    <property type="component" value="Unassembled WGS sequence"/>
</dbReference>
<comment type="caution">
    <text evidence="2">The sequence shown here is derived from an EMBL/GenBank/DDBJ whole genome shotgun (WGS) entry which is preliminary data.</text>
</comment>
<evidence type="ECO:0000313" key="3">
    <source>
        <dbReference type="Proteomes" id="UP000716291"/>
    </source>
</evidence>
<dbReference type="EMBL" id="JAANQT010000788">
    <property type="protein sequence ID" value="KAG1308375.1"/>
    <property type="molecule type" value="Genomic_DNA"/>
</dbReference>